<accession>A0ABY7VSB7</accession>
<feature type="transmembrane region" description="Helical" evidence="1">
    <location>
        <begin position="226"/>
        <end position="251"/>
    </location>
</feature>
<feature type="transmembrane region" description="Helical" evidence="1">
    <location>
        <begin position="460"/>
        <end position="482"/>
    </location>
</feature>
<feature type="transmembrane region" description="Helical" evidence="1">
    <location>
        <begin position="12"/>
        <end position="32"/>
    </location>
</feature>
<evidence type="ECO:0000259" key="2">
    <source>
        <dbReference type="Pfam" id="PF12158"/>
    </source>
</evidence>
<keyword evidence="4" id="KW-1185">Reference proteome</keyword>
<evidence type="ECO:0000313" key="3">
    <source>
        <dbReference type="EMBL" id="WDE97101.1"/>
    </source>
</evidence>
<sequence length="573" mass="64430">MSKKNSTFGNIFLAIFGLPFLAAGLFVMFLGIKPAYQNHLAKDWLEVPAVLTELKLDGHGDSVKVVAEYTYEYQGKSYSSDKVAFNMTTGNVSKYHQELYATLNNANAGQVSCYINPDNPQEVILDRSLRLKMLLFMIPFGLVFALVGGGIICAAIFSGKKSKKEQLLAAQFPDEPWKKNKKWHSSIILADSSSGVWVLFCIAVFMNLFMMPFWAGILNSDKKVPWFAYGIIGLFQLIAFGLVGTFIYHFIRNKKYGKVNFHMETYPGVIGGACKGLIKIPMEVQAMDGFKITLKNIHQYTTGSGKNRSTHKDVLWEDSKIIKANNNTNSYFSTELPVEFEIPSGGRISQSDGDTKYWELKATADTPGVDFSEEFKIPVYVTEESEDRPVEVFEEKRLAESDYDLETNLKKNKIKMQSMTQGLLISIPAMRSLSAVFFSFIFLCGTGTGMAYAIKSNEYFVMFIVGIFFMVSLFIFYFSTFVRRELALKGEKLMIKQTHPLGTKLIECTRDEVKLDVACSMETNGKPSAWRLSVKAKGKKLTVVGNCKDQDLLKALKYKILKHNKAPENTEAL</sequence>
<evidence type="ECO:0000313" key="4">
    <source>
        <dbReference type="Proteomes" id="UP001214250"/>
    </source>
</evidence>
<organism evidence="3 4">
    <name type="scientific">Lentisphaera profundi</name>
    <dbReference type="NCBI Taxonomy" id="1658616"/>
    <lineage>
        <taxon>Bacteria</taxon>
        <taxon>Pseudomonadati</taxon>
        <taxon>Lentisphaerota</taxon>
        <taxon>Lentisphaeria</taxon>
        <taxon>Lentisphaerales</taxon>
        <taxon>Lentisphaeraceae</taxon>
        <taxon>Lentisphaera</taxon>
    </lineage>
</organism>
<feature type="domain" description="DUF3592" evidence="2">
    <location>
        <begin position="48"/>
        <end position="129"/>
    </location>
</feature>
<keyword evidence="1" id="KW-1133">Transmembrane helix</keyword>
<keyword evidence="1" id="KW-0472">Membrane</keyword>
<feature type="transmembrane region" description="Helical" evidence="1">
    <location>
        <begin position="133"/>
        <end position="157"/>
    </location>
</feature>
<feature type="transmembrane region" description="Helical" evidence="1">
    <location>
        <begin position="433"/>
        <end position="454"/>
    </location>
</feature>
<dbReference type="Pfam" id="PF12158">
    <property type="entry name" value="DUF3592"/>
    <property type="match status" value="1"/>
</dbReference>
<keyword evidence="1" id="KW-0812">Transmembrane</keyword>
<name>A0ABY7VSB7_9BACT</name>
<gene>
    <name evidence="3" type="ORF">PQO03_03910</name>
</gene>
<reference evidence="3 4" key="1">
    <citation type="submission" date="2023-02" db="EMBL/GenBank/DDBJ databases">
        <title>Genome sequence of Lentisphaera profundi SAORIC-696.</title>
        <authorList>
            <person name="Kim e."/>
            <person name="Cho J.-C."/>
            <person name="Choi A."/>
            <person name="Kang I."/>
        </authorList>
    </citation>
    <scope>NUCLEOTIDE SEQUENCE [LARGE SCALE GENOMIC DNA]</scope>
    <source>
        <strain evidence="3 4">SAORIC-696</strain>
    </source>
</reference>
<dbReference type="Proteomes" id="UP001214250">
    <property type="component" value="Chromosome 1"/>
</dbReference>
<dbReference type="EMBL" id="CP117811">
    <property type="protein sequence ID" value="WDE97101.1"/>
    <property type="molecule type" value="Genomic_DNA"/>
</dbReference>
<evidence type="ECO:0000256" key="1">
    <source>
        <dbReference type="SAM" id="Phobius"/>
    </source>
</evidence>
<dbReference type="RefSeq" id="WP_274151282.1">
    <property type="nucleotide sequence ID" value="NZ_CP117811.1"/>
</dbReference>
<proteinExistence type="predicted"/>
<feature type="transmembrane region" description="Helical" evidence="1">
    <location>
        <begin position="188"/>
        <end position="214"/>
    </location>
</feature>
<dbReference type="InterPro" id="IPR021994">
    <property type="entry name" value="DUF3592"/>
</dbReference>
<protein>
    <submittedName>
        <fullName evidence="3">DUF3592 domain-containing protein</fullName>
    </submittedName>
</protein>